<name>A0A1M7UNJ8_9FIRM</name>
<dbReference type="Proteomes" id="UP000184010">
    <property type="component" value="Unassembled WGS sequence"/>
</dbReference>
<proteinExistence type="inferred from homology"/>
<reference evidence="9" key="1">
    <citation type="submission" date="2016-12" db="EMBL/GenBank/DDBJ databases">
        <authorList>
            <person name="Varghese N."/>
            <person name="Submissions S."/>
        </authorList>
    </citation>
    <scope>NUCLEOTIDE SEQUENCE [LARGE SCALE GENOMIC DNA]</scope>
    <source>
        <strain evidence="9">DSM 11544</strain>
    </source>
</reference>
<gene>
    <name evidence="7" type="ORF">SAMN02745215_02530</name>
    <name evidence="8" type="ORF">SAMN02745215_04260</name>
</gene>
<accession>A0A1M7UNJ8</accession>
<dbReference type="EMBL" id="FRDN01000008">
    <property type="protein sequence ID" value="SHN74566.1"/>
    <property type="molecule type" value="Genomic_DNA"/>
</dbReference>
<dbReference type="PANTHER" id="PTHR33217">
    <property type="entry name" value="TRANSPOSASE FOR INSERTION SEQUENCE ELEMENT IS1081"/>
    <property type="match status" value="1"/>
</dbReference>
<evidence type="ECO:0000256" key="2">
    <source>
        <dbReference type="ARBA" id="ARBA00010961"/>
    </source>
</evidence>
<dbReference type="GO" id="GO:0004803">
    <property type="term" value="F:transposase activity"/>
    <property type="evidence" value="ECO:0007669"/>
    <property type="project" value="UniProtKB-UniRule"/>
</dbReference>
<dbReference type="GO" id="GO:0003677">
    <property type="term" value="F:DNA binding"/>
    <property type="evidence" value="ECO:0007669"/>
    <property type="project" value="UniProtKB-UniRule"/>
</dbReference>
<protein>
    <recommendedName>
        <fullName evidence="6">Mutator family transposase</fullName>
    </recommendedName>
</protein>
<feature type="non-terminal residue" evidence="8">
    <location>
        <position position="105"/>
    </location>
</feature>
<dbReference type="Pfam" id="PF00872">
    <property type="entry name" value="Transposase_mut"/>
    <property type="match status" value="1"/>
</dbReference>
<keyword evidence="4 6" id="KW-0238">DNA-binding</keyword>
<keyword evidence="9" id="KW-1185">Reference proteome</keyword>
<dbReference type="EMBL" id="FRDN01000014">
    <property type="protein sequence ID" value="SHN84528.1"/>
    <property type="molecule type" value="Genomic_DNA"/>
</dbReference>
<evidence type="ECO:0000256" key="1">
    <source>
        <dbReference type="ARBA" id="ARBA00002190"/>
    </source>
</evidence>
<evidence type="ECO:0000313" key="8">
    <source>
        <dbReference type="EMBL" id="SHN84528.1"/>
    </source>
</evidence>
<evidence type="ECO:0000256" key="3">
    <source>
        <dbReference type="ARBA" id="ARBA00022578"/>
    </source>
</evidence>
<evidence type="ECO:0000313" key="9">
    <source>
        <dbReference type="Proteomes" id="UP000184010"/>
    </source>
</evidence>
<organism evidence="8 9">
    <name type="scientific">Desulfitobacterium chlororespirans DSM 11544</name>
    <dbReference type="NCBI Taxonomy" id="1121395"/>
    <lineage>
        <taxon>Bacteria</taxon>
        <taxon>Bacillati</taxon>
        <taxon>Bacillota</taxon>
        <taxon>Clostridia</taxon>
        <taxon>Eubacteriales</taxon>
        <taxon>Desulfitobacteriaceae</taxon>
        <taxon>Desulfitobacterium</taxon>
    </lineage>
</organism>
<evidence type="ECO:0000256" key="5">
    <source>
        <dbReference type="ARBA" id="ARBA00023172"/>
    </source>
</evidence>
<dbReference type="InterPro" id="IPR001207">
    <property type="entry name" value="Transposase_mutator"/>
</dbReference>
<keyword evidence="3 6" id="KW-0815">Transposition</keyword>
<sequence length="105" mass="12040">MKQSKNILTDKEMELVNLLMQDCQSTGDIQSKLKRLFAGTIEQMLEAEMQDHLGYEKNSIEGNNSGNSRNGYNRKTIISDYGESEIAVPRDRNGEFEPKILEKRQ</sequence>
<dbReference type="GO" id="GO:0006313">
    <property type="term" value="P:DNA transposition"/>
    <property type="evidence" value="ECO:0007669"/>
    <property type="project" value="UniProtKB-UniRule"/>
</dbReference>
<evidence type="ECO:0000256" key="4">
    <source>
        <dbReference type="ARBA" id="ARBA00023125"/>
    </source>
</evidence>
<dbReference type="AlphaFoldDB" id="A0A1M7UNJ8"/>
<evidence type="ECO:0000256" key="6">
    <source>
        <dbReference type="RuleBase" id="RU365089"/>
    </source>
</evidence>
<dbReference type="STRING" id="1121395.SAMN02745215_02530"/>
<keyword evidence="5 6" id="KW-0233">DNA recombination</keyword>
<comment type="similarity">
    <text evidence="2 6">Belongs to the transposase mutator family.</text>
</comment>
<evidence type="ECO:0000313" key="7">
    <source>
        <dbReference type="EMBL" id="SHN74566.1"/>
    </source>
</evidence>
<comment type="function">
    <text evidence="1 6">Required for the transposition of the insertion element.</text>
</comment>
<keyword evidence="6" id="KW-0814">Transposable element</keyword>
<reference evidence="8" key="2">
    <citation type="submission" date="2016-12" db="EMBL/GenBank/DDBJ databases">
        <authorList>
            <person name="Song W.-J."/>
            <person name="Kurnit D.M."/>
        </authorList>
    </citation>
    <scope>NUCLEOTIDE SEQUENCE [LARGE SCALE GENOMIC DNA]</scope>
    <source>
        <strain evidence="8">DSM 11544</strain>
    </source>
</reference>
<dbReference type="PANTHER" id="PTHR33217:SF8">
    <property type="entry name" value="MUTATOR FAMILY TRANSPOSASE"/>
    <property type="match status" value="1"/>
</dbReference>